<dbReference type="GO" id="GO:0005829">
    <property type="term" value="C:cytosol"/>
    <property type="evidence" value="ECO:0007669"/>
    <property type="project" value="TreeGrafter"/>
</dbReference>
<dbReference type="PROSITE" id="PS50042">
    <property type="entry name" value="CNMP_BINDING_3"/>
    <property type="match status" value="1"/>
</dbReference>
<dbReference type="InterPro" id="IPR012318">
    <property type="entry name" value="HTH_CRP"/>
</dbReference>
<dbReference type="GO" id="GO:0003700">
    <property type="term" value="F:DNA-binding transcription factor activity"/>
    <property type="evidence" value="ECO:0007669"/>
    <property type="project" value="TreeGrafter"/>
</dbReference>
<keyword evidence="2" id="KW-0238">DNA-binding</keyword>
<dbReference type="RefSeq" id="WP_128214885.1">
    <property type="nucleotide sequence ID" value="NZ_CP025746.1"/>
</dbReference>
<dbReference type="InterPro" id="IPR014710">
    <property type="entry name" value="RmlC-like_jellyroll"/>
</dbReference>
<evidence type="ECO:0000256" key="2">
    <source>
        <dbReference type="ARBA" id="ARBA00023125"/>
    </source>
</evidence>
<sequence length="230" mass="26651">MTKLSIENIKDLEIFLGLNNETLEKLCDLGTIKEYKKNSQVFLDKDTVNNIFIVLSGKFSLYKLSENAQKKIIFILGEGKILNEVILDDLPASIYCETFEDGNLLVYDKKAFIELMREDFDLTRNVLNSLAIKVRRLYRQMKNTTPIKIEKKIAAKLWKLSKDYGIPHPLGTLIDLNVSVTYLADMFGSQRETVSRALKKLTELDLMLFESKKIIIPNRDRLSRYFKDIE</sequence>
<dbReference type="InterPro" id="IPR036390">
    <property type="entry name" value="WH_DNA-bd_sf"/>
</dbReference>
<organism evidence="6 7">
    <name type="scientific">Clostridium manihotivorum</name>
    <dbReference type="NCBI Taxonomy" id="2320868"/>
    <lineage>
        <taxon>Bacteria</taxon>
        <taxon>Bacillati</taxon>
        <taxon>Bacillota</taxon>
        <taxon>Clostridia</taxon>
        <taxon>Eubacteriales</taxon>
        <taxon>Clostridiaceae</taxon>
        <taxon>Clostridium</taxon>
    </lineage>
</organism>
<gene>
    <name evidence="6" type="ORF">C1I91_22425</name>
</gene>
<keyword evidence="1" id="KW-0805">Transcription regulation</keyword>
<dbReference type="Pfam" id="PF00027">
    <property type="entry name" value="cNMP_binding"/>
    <property type="match status" value="1"/>
</dbReference>
<dbReference type="InterPro" id="IPR050397">
    <property type="entry name" value="Env_Response_Regulators"/>
</dbReference>
<dbReference type="PANTHER" id="PTHR24567:SF74">
    <property type="entry name" value="HTH-TYPE TRANSCRIPTIONAL REGULATOR ARCR"/>
    <property type="match status" value="1"/>
</dbReference>
<evidence type="ECO:0000259" key="4">
    <source>
        <dbReference type="PROSITE" id="PS50042"/>
    </source>
</evidence>
<feature type="domain" description="HTH crp-type" evidence="5">
    <location>
        <begin position="147"/>
        <end position="220"/>
    </location>
</feature>
<evidence type="ECO:0000313" key="7">
    <source>
        <dbReference type="Proteomes" id="UP000286268"/>
    </source>
</evidence>
<evidence type="ECO:0000256" key="3">
    <source>
        <dbReference type="ARBA" id="ARBA00023163"/>
    </source>
</evidence>
<reference evidence="6 7" key="1">
    <citation type="submission" date="2018-01" db="EMBL/GenBank/DDBJ databases">
        <title>Genome Sequencing and Assembly of Anaerobacter polyendosporus strain CT4.</title>
        <authorList>
            <person name="Tachaapaikoon C."/>
            <person name="Sutheeworapong S."/>
            <person name="Jenjaroenpun P."/>
            <person name="Wongsurawat T."/>
            <person name="Nookeaw I."/>
            <person name="Cheawchanlertfa P."/>
            <person name="Kosugi A."/>
            <person name="Cheevadhanarak S."/>
            <person name="Ratanakhanokchai K."/>
        </authorList>
    </citation>
    <scope>NUCLEOTIDE SEQUENCE [LARGE SCALE GENOMIC DNA]</scope>
    <source>
        <strain evidence="6 7">CT4</strain>
    </source>
</reference>
<dbReference type="CDD" id="cd00038">
    <property type="entry name" value="CAP_ED"/>
    <property type="match status" value="1"/>
</dbReference>
<dbReference type="KEGG" id="cmah:C1I91_22425"/>
<dbReference type="SUPFAM" id="SSF46785">
    <property type="entry name" value="Winged helix' DNA-binding domain"/>
    <property type="match status" value="1"/>
</dbReference>
<dbReference type="SMART" id="SM00419">
    <property type="entry name" value="HTH_CRP"/>
    <property type="match status" value="1"/>
</dbReference>
<evidence type="ECO:0000259" key="5">
    <source>
        <dbReference type="PROSITE" id="PS51063"/>
    </source>
</evidence>
<keyword evidence="7" id="KW-1185">Reference proteome</keyword>
<evidence type="ECO:0000313" key="6">
    <source>
        <dbReference type="EMBL" id="QAA34164.1"/>
    </source>
</evidence>
<feature type="domain" description="Cyclic nucleotide-binding" evidence="4">
    <location>
        <begin position="14"/>
        <end position="133"/>
    </location>
</feature>
<dbReference type="GO" id="GO:0003677">
    <property type="term" value="F:DNA binding"/>
    <property type="evidence" value="ECO:0007669"/>
    <property type="project" value="UniProtKB-KW"/>
</dbReference>
<dbReference type="Pfam" id="PF13545">
    <property type="entry name" value="HTH_Crp_2"/>
    <property type="match status" value="1"/>
</dbReference>
<dbReference type="AlphaFoldDB" id="A0A3R5UAZ1"/>
<dbReference type="OrthoDB" id="1706474at2"/>
<dbReference type="EMBL" id="CP025746">
    <property type="protein sequence ID" value="QAA34164.1"/>
    <property type="molecule type" value="Genomic_DNA"/>
</dbReference>
<dbReference type="SUPFAM" id="SSF51206">
    <property type="entry name" value="cAMP-binding domain-like"/>
    <property type="match status" value="1"/>
</dbReference>
<dbReference type="InterPro" id="IPR036388">
    <property type="entry name" value="WH-like_DNA-bd_sf"/>
</dbReference>
<dbReference type="InterPro" id="IPR018490">
    <property type="entry name" value="cNMP-bd_dom_sf"/>
</dbReference>
<accession>A0A3R5UAZ1</accession>
<dbReference type="Proteomes" id="UP000286268">
    <property type="component" value="Chromosome"/>
</dbReference>
<dbReference type="PROSITE" id="PS51063">
    <property type="entry name" value="HTH_CRP_2"/>
    <property type="match status" value="1"/>
</dbReference>
<proteinExistence type="predicted"/>
<dbReference type="InterPro" id="IPR000595">
    <property type="entry name" value="cNMP-bd_dom"/>
</dbReference>
<name>A0A3R5UAZ1_9CLOT</name>
<dbReference type="Gene3D" id="1.10.10.10">
    <property type="entry name" value="Winged helix-like DNA-binding domain superfamily/Winged helix DNA-binding domain"/>
    <property type="match status" value="1"/>
</dbReference>
<dbReference type="Gene3D" id="2.60.120.10">
    <property type="entry name" value="Jelly Rolls"/>
    <property type="match status" value="1"/>
</dbReference>
<dbReference type="SMART" id="SM00100">
    <property type="entry name" value="cNMP"/>
    <property type="match status" value="1"/>
</dbReference>
<dbReference type="PANTHER" id="PTHR24567">
    <property type="entry name" value="CRP FAMILY TRANSCRIPTIONAL REGULATORY PROTEIN"/>
    <property type="match status" value="1"/>
</dbReference>
<keyword evidence="3" id="KW-0804">Transcription</keyword>
<evidence type="ECO:0000256" key="1">
    <source>
        <dbReference type="ARBA" id="ARBA00023015"/>
    </source>
</evidence>
<protein>
    <submittedName>
        <fullName evidence="6">Crp/Fnr family transcriptional regulator</fullName>
    </submittedName>
</protein>